<dbReference type="HAMAP" id="MF_00376">
    <property type="entry name" value="Dephospho_CoA_kinase"/>
    <property type="match status" value="1"/>
</dbReference>
<dbReference type="HOGENOM" id="CLU_057180_0_1_1"/>
<dbReference type="InterPro" id="IPR027417">
    <property type="entry name" value="P-loop_NTPase"/>
</dbReference>
<name>G7E0P5_MIXOS</name>
<organism evidence="4 5">
    <name type="scientific">Mixia osmundae (strain CBS 9802 / IAM 14324 / JCM 22182 / KY 12970)</name>
    <dbReference type="NCBI Taxonomy" id="764103"/>
    <lineage>
        <taxon>Eukaryota</taxon>
        <taxon>Fungi</taxon>
        <taxon>Dikarya</taxon>
        <taxon>Basidiomycota</taxon>
        <taxon>Pucciniomycotina</taxon>
        <taxon>Mixiomycetes</taxon>
        <taxon>Mixiales</taxon>
        <taxon>Mixiaceae</taxon>
        <taxon>Mixia</taxon>
    </lineage>
</organism>
<dbReference type="eggNOG" id="KOG3220">
    <property type="taxonomic scope" value="Eukaryota"/>
</dbReference>
<proteinExistence type="inferred from homology"/>
<evidence type="ECO:0008006" key="6">
    <source>
        <dbReference type="Google" id="ProtNLM"/>
    </source>
</evidence>
<dbReference type="NCBIfam" id="TIGR00152">
    <property type="entry name" value="dephospho-CoA kinase"/>
    <property type="match status" value="1"/>
</dbReference>
<keyword evidence="2" id="KW-0067">ATP-binding</keyword>
<protein>
    <recommendedName>
        <fullName evidence="6">Dephospho-CoA kinase</fullName>
    </recommendedName>
</protein>
<evidence type="ECO:0000256" key="1">
    <source>
        <dbReference type="ARBA" id="ARBA00022741"/>
    </source>
</evidence>
<evidence type="ECO:0000256" key="3">
    <source>
        <dbReference type="SAM" id="MobiDB-lite"/>
    </source>
</evidence>
<dbReference type="Proteomes" id="UP000009131">
    <property type="component" value="Unassembled WGS sequence"/>
</dbReference>
<dbReference type="RefSeq" id="XP_014566480.1">
    <property type="nucleotide sequence ID" value="XM_014710994.1"/>
</dbReference>
<dbReference type="PROSITE" id="PS51219">
    <property type="entry name" value="DPCK"/>
    <property type="match status" value="1"/>
</dbReference>
<dbReference type="STRING" id="764103.G7E0P5"/>
<dbReference type="OMA" id="CQMDIEQ"/>
<dbReference type="GO" id="GO:0015937">
    <property type="term" value="P:coenzyme A biosynthetic process"/>
    <property type="evidence" value="ECO:0007669"/>
    <property type="project" value="InterPro"/>
</dbReference>
<dbReference type="GO" id="GO:0005524">
    <property type="term" value="F:ATP binding"/>
    <property type="evidence" value="ECO:0007669"/>
    <property type="project" value="UniProtKB-KW"/>
</dbReference>
<gene>
    <name evidence="4" type="primary">Mo03072</name>
    <name evidence="4" type="ORF">E5Q_03072</name>
</gene>
<dbReference type="Pfam" id="PF01121">
    <property type="entry name" value="CoaE"/>
    <property type="match status" value="1"/>
</dbReference>
<evidence type="ECO:0000313" key="5">
    <source>
        <dbReference type="Proteomes" id="UP000009131"/>
    </source>
</evidence>
<dbReference type="PANTHER" id="PTHR10695:SF46">
    <property type="entry name" value="BIFUNCTIONAL COENZYME A SYNTHASE-RELATED"/>
    <property type="match status" value="1"/>
</dbReference>
<dbReference type="EMBL" id="BABT02000084">
    <property type="protein sequence ID" value="GAA96405.1"/>
    <property type="molecule type" value="Genomic_DNA"/>
</dbReference>
<comment type="caution">
    <text evidence="4">The sequence shown here is derived from an EMBL/GenBank/DDBJ whole genome shotgun (WGS) entry which is preliminary data.</text>
</comment>
<sequence length="274" mass="30438">MLIVGLTGGIASGKSTVSKLLSEEHRLPVIDLDILARQAVEPGTLAYRAIVAHFGPDILLSSSNDVRGPPLDRAKLGEIVFSDERQRKVLNSITHPAVRRLMAWEIARCWLRGEGICVVDAPLLVEAGLWRLCGRVCVVYCSDQLQVKRLQQRNDFSPESARSRIASQRPLSSKLVYADDVIDNSGTLSDLEYQVNALVVKLKSARGSILNYGLSWLIPPLGLLRGLLCIAIRLGWKKIGQERKRSMPRQAARQRIRDEQNAAPAGEQFSLDRR</sequence>
<dbReference type="FunCoup" id="G7E0P5">
    <property type="interactions" value="187"/>
</dbReference>
<reference evidence="4 5" key="2">
    <citation type="journal article" date="2012" name="Open Biol.">
        <title>Characteristics of nucleosomes and linker DNA regions on the genome of the basidiomycete Mixia osmundae revealed by mono- and dinucleosome mapping.</title>
        <authorList>
            <person name="Nishida H."/>
            <person name="Kondo S."/>
            <person name="Matsumoto T."/>
            <person name="Suzuki Y."/>
            <person name="Yoshikawa H."/>
            <person name="Taylor T.D."/>
            <person name="Sugiyama J."/>
        </authorList>
    </citation>
    <scope>NUCLEOTIDE SEQUENCE [LARGE SCALE GENOMIC DNA]</scope>
    <source>
        <strain evidence="5">CBS 9802 / IAM 14324 / JCM 22182 / KY 12970</strain>
    </source>
</reference>
<evidence type="ECO:0000313" key="4">
    <source>
        <dbReference type="EMBL" id="GAA96405.1"/>
    </source>
</evidence>
<dbReference type="OrthoDB" id="247245at2759"/>
<dbReference type="InParanoid" id="G7E0P5"/>
<dbReference type="SUPFAM" id="SSF52540">
    <property type="entry name" value="P-loop containing nucleoside triphosphate hydrolases"/>
    <property type="match status" value="1"/>
</dbReference>
<evidence type="ECO:0000256" key="2">
    <source>
        <dbReference type="ARBA" id="ARBA00022840"/>
    </source>
</evidence>
<accession>G7E0P5</accession>
<keyword evidence="1" id="KW-0547">Nucleotide-binding</keyword>
<dbReference type="CDD" id="cd02022">
    <property type="entry name" value="DPCK"/>
    <property type="match status" value="1"/>
</dbReference>
<dbReference type="Gene3D" id="3.40.50.300">
    <property type="entry name" value="P-loop containing nucleotide triphosphate hydrolases"/>
    <property type="match status" value="1"/>
</dbReference>
<keyword evidence="5" id="KW-1185">Reference proteome</keyword>
<dbReference type="GO" id="GO:0004140">
    <property type="term" value="F:dephospho-CoA kinase activity"/>
    <property type="evidence" value="ECO:0007669"/>
    <property type="project" value="InterPro"/>
</dbReference>
<dbReference type="InterPro" id="IPR001977">
    <property type="entry name" value="Depp_CoAkinase"/>
</dbReference>
<feature type="region of interest" description="Disordered" evidence="3">
    <location>
        <begin position="245"/>
        <end position="274"/>
    </location>
</feature>
<dbReference type="AlphaFoldDB" id="G7E0P5"/>
<dbReference type="PANTHER" id="PTHR10695">
    <property type="entry name" value="DEPHOSPHO-COA KINASE-RELATED"/>
    <property type="match status" value="1"/>
</dbReference>
<reference evidence="4 5" key="1">
    <citation type="journal article" date="2011" name="J. Gen. Appl. Microbiol.">
        <title>Draft genome sequencing of the enigmatic basidiomycete Mixia osmundae.</title>
        <authorList>
            <person name="Nishida H."/>
            <person name="Nagatsuka Y."/>
            <person name="Sugiyama J."/>
        </authorList>
    </citation>
    <scope>NUCLEOTIDE SEQUENCE [LARGE SCALE GENOMIC DNA]</scope>
    <source>
        <strain evidence="5">CBS 9802 / IAM 14324 / JCM 22182 / KY 12970</strain>
    </source>
</reference>